<evidence type="ECO:0000256" key="7">
    <source>
        <dbReference type="PIRSR" id="PIRSR005096-2"/>
    </source>
</evidence>
<comment type="pathway">
    <text evidence="1 5">Carbohydrate metabolism; hexose metabolism.</text>
</comment>
<dbReference type="Pfam" id="PF01263">
    <property type="entry name" value="Aldose_epim"/>
    <property type="match status" value="1"/>
</dbReference>
<dbReference type="EMBL" id="WJNG01000015">
    <property type="protein sequence ID" value="MRH44217.1"/>
    <property type="molecule type" value="Genomic_DNA"/>
</dbReference>
<evidence type="ECO:0000256" key="1">
    <source>
        <dbReference type="ARBA" id="ARBA00005028"/>
    </source>
</evidence>
<dbReference type="GO" id="GO:0006006">
    <property type="term" value="P:glucose metabolic process"/>
    <property type="evidence" value="ECO:0007669"/>
    <property type="project" value="TreeGrafter"/>
</dbReference>
<protein>
    <recommendedName>
        <fullName evidence="5">Aldose 1-epimerase</fullName>
        <ecNumber evidence="5">5.1.3.3</ecNumber>
    </recommendedName>
</protein>
<comment type="similarity">
    <text evidence="2 5">Belongs to the aldose epimerase family.</text>
</comment>
<feature type="binding site" evidence="7">
    <location>
        <position position="251"/>
    </location>
    <ligand>
        <name>beta-D-galactose</name>
        <dbReference type="ChEBI" id="CHEBI:27667"/>
    </ligand>
</feature>
<evidence type="ECO:0000256" key="4">
    <source>
        <dbReference type="ARBA" id="ARBA00023277"/>
    </source>
</evidence>
<evidence type="ECO:0000313" key="10">
    <source>
        <dbReference type="Proteomes" id="UP000799092"/>
    </source>
</evidence>
<dbReference type="GO" id="GO:0004034">
    <property type="term" value="F:aldose 1-epimerase activity"/>
    <property type="evidence" value="ECO:0007669"/>
    <property type="project" value="UniProtKB-EC"/>
</dbReference>
<keyword evidence="4 5" id="KW-0119">Carbohydrate metabolism</keyword>
<dbReference type="Gene3D" id="2.70.98.10">
    <property type="match status" value="1"/>
</dbReference>
<dbReference type="GO" id="GO:0030246">
    <property type="term" value="F:carbohydrate binding"/>
    <property type="evidence" value="ECO:0007669"/>
    <property type="project" value="InterPro"/>
</dbReference>
<dbReference type="InterPro" id="IPR015443">
    <property type="entry name" value="Aldose_1-epimerase"/>
</dbReference>
<comment type="catalytic activity">
    <reaction evidence="5">
        <text>alpha-D-glucose = beta-D-glucose</text>
        <dbReference type="Rhea" id="RHEA:10264"/>
        <dbReference type="ChEBI" id="CHEBI:15903"/>
        <dbReference type="ChEBI" id="CHEBI:17925"/>
        <dbReference type="EC" id="5.1.3.3"/>
    </reaction>
</comment>
<organism evidence="9 10">
    <name type="scientific">Aquibacillus halophilus</name>
    <dbReference type="NCBI Taxonomy" id="930132"/>
    <lineage>
        <taxon>Bacteria</taxon>
        <taxon>Bacillati</taxon>
        <taxon>Bacillota</taxon>
        <taxon>Bacilli</taxon>
        <taxon>Bacillales</taxon>
        <taxon>Bacillaceae</taxon>
        <taxon>Aquibacillus</taxon>
    </lineage>
</organism>
<proteinExistence type="inferred from homology"/>
<comment type="caution">
    <text evidence="9">The sequence shown here is derived from an EMBL/GenBank/DDBJ whole genome shotgun (WGS) entry which is preliminary data.</text>
</comment>
<dbReference type="Proteomes" id="UP000799092">
    <property type="component" value="Unassembled WGS sequence"/>
</dbReference>
<accession>A0A6A8DMG6</accession>
<dbReference type="EC" id="5.1.3.3" evidence="5"/>
<evidence type="ECO:0000313" key="9">
    <source>
        <dbReference type="EMBL" id="MRH44217.1"/>
    </source>
</evidence>
<dbReference type="NCBIfam" id="NF008277">
    <property type="entry name" value="PRK11055.1"/>
    <property type="match status" value="1"/>
</dbReference>
<dbReference type="UniPathway" id="UPA00242"/>
<dbReference type="GO" id="GO:0033499">
    <property type="term" value="P:galactose catabolic process via UDP-galactose, Leloir pathway"/>
    <property type="evidence" value="ECO:0007669"/>
    <property type="project" value="TreeGrafter"/>
</dbReference>
<dbReference type="AlphaFoldDB" id="A0A6A8DMG6"/>
<dbReference type="CDD" id="cd09019">
    <property type="entry name" value="galactose_mutarotase_like"/>
    <property type="match status" value="1"/>
</dbReference>
<keyword evidence="3 5" id="KW-0413">Isomerase</keyword>
<evidence type="ECO:0000256" key="8">
    <source>
        <dbReference type="PIRSR" id="PIRSR005096-3"/>
    </source>
</evidence>
<dbReference type="PANTHER" id="PTHR10091:SF0">
    <property type="entry name" value="GALACTOSE MUTAROTASE"/>
    <property type="match status" value="1"/>
</dbReference>
<dbReference type="SUPFAM" id="SSF74650">
    <property type="entry name" value="Galactose mutarotase-like"/>
    <property type="match status" value="1"/>
</dbReference>
<dbReference type="RefSeq" id="WP_153737835.1">
    <property type="nucleotide sequence ID" value="NZ_WJNG01000015.1"/>
</dbReference>
<feature type="binding site" evidence="8">
    <location>
        <begin position="178"/>
        <end position="180"/>
    </location>
    <ligand>
        <name>beta-D-galactose</name>
        <dbReference type="ChEBI" id="CHEBI:27667"/>
    </ligand>
</feature>
<dbReference type="InterPro" id="IPR011013">
    <property type="entry name" value="Gal_mutarotase_sf_dom"/>
</dbReference>
<feature type="active site" description="Proton donor" evidence="6">
    <location>
        <position position="178"/>
    </location>
</feature>
<dbReference type="InterPro" id="IPR014718">
    <property type="entry name" value="GH-type_carb-bd"/>
</dbReference>
<evidence type="ECO:0000256" key="6">
    <source>
        <dbReference type="PIRSR" id="PIRSR005096-1"/>
    </source>
</evidence>
<name>A0A6A8DMG6_9BACI</name>
<sequence>MKINTKKITVPNQEWKLFTLVNDNGMEVSFLNYGGAITKILVPNRDNTFENVVLGYKEYEDYIENPVFLGALIGRVAGRIQGSQFVLDGTTYTLPANNGENHLHGGPTGFHSVAWESDAFETENEVGVNLSHTSNDGDGGYPGNLTMKVTYTLDNSNNFSITYEGSSDQKTVLTATNHSYFNLSGNLKENILEHEVTLDSSSFVELDEDLIPTGKEIAVEGTSFDFRNGQRIKVGAESNNPQNKVASNGYDQNFIFDDNKKEKAIVRDYTSGRELVVTTDQPGVVLYSSNSMDESLNLVEGSSRKYLGLCLETQSSPASLNHEGFPGIVLDKGEKYQSKTTFSFNLINK</sequence>
<dbReference type="InterPro" id="IPR008183">
    <property type="entry name" value="Aldose_1/G6P_1-epimerase"/>
</dbReference>
<dbReference type="InterPro" id="IPR047215">
    <property type="entry name" value="Galactose_mutarotase-like"/>
</dbReference>
<dbReference type="OrthoDB" id="9779408at2"/>
<reference evidence="9" key="1">
    <citation type="submission" date="2019-11" db="EMBL/GenBank/DDBJ databases">
        <authorList>
            <person name="Li J."/>
        </authorList>
    </citation>
    <scope>NUCLEOTIDE SEQUENCE</scope>
    <source>
        <strain evidence="9">B6B</strain>
    </source>
</reference>
<dbReference type="GO" id="GO:0005737">
    <property type="term" value="C:cytoplasm"/>
    <property type="evidence" value="ECO:0007669"/>
    <property type="project" value="TreeGrafter"/>
</dbReference>
<keyword evidence="10" id="KW-1185">Reference proteome</keyword>
<dbReference type="PANTHER" id="PTHR10091">
    <property type="entry name" value="ALDOSE-1-EPIMERASE"/>
    <property type="match status" value="1"/>
</dbReference>
<feature type="active site" description="Proton acceptor" evidence="6">
    <location>
        <position position="312"/>
    </location>
</feature>
<gene>
    <name evidence="9" type="ORF">GH741_16360</name>
</gene>
<evidence type="ECO:0000256" key="3">
    <source>
        <dbReference type="ARBA" id="ARBA00023235"/>
    </source>
</evidence>
<dbReference type="PIRSF" id="PIRSF005096">
    <property type="entry name" value="GALM"/>
    <property type="match status" value="1"/>
</dbReference>
<evidence type="ECO:0000256" key="2">
    <source>
        <dbReference type="ARBA" id="ARBA00006206"/>
    </source>
</evidence>
<evidence type="ECO:0000256" key="5">
    <source>
        <dbReference type="PIRNR" id="PIRNR005096"/>
    </source>
</evidence>